<dbReference type="InterPro" id="IPR001878">
    <property type="entry name" value="Znf_CCHC"/>
</dbReference>
<evidence type="ECO:0000256" key="2">
    <source>
        <dbReference type="ARBA" id="ARBA00022737"/>
    </source>
</evidence>
<dbReference type="GO" id="GO:0006508">
    <property type="term" value="P:proteolysis"/>
    <property type="evidence" value="ECO:0007669"/>
    <property type="project" value="InterPro"/>
</dbReference>
<dbReference type="Gene3D" id="4.10.60.10">
    <property type="entry name" value="Zinc finger, CCHC-type"/>
    <property type="match status" value="1"/>
</dbReference>
<dbReference type="GO" id="GO:0004190">
    <property type="term" value="F:aspartic-type endopeptidase activity"/>
    <property type="evidence" value="ECO:0007669"/>
    <property type="project" value="InterPro"/>
</dbReference>
<dbReference type="Pfam" id="PF00096">
    <property type="entry name" value="zf-C2H2"/>
    <property type="match status" value="2"/>
</dbReference>
<dbReference type="Gene3D" id="2.40.70.10">
    <property type="entry name" value="Acid Proteases"/>
    <property type="match status" value="1"/>
</dbReference>
<dbReference type="SUPFAM" id="SSF50630">
    <property type="entry name" value="Acid proteases"/>
    <property type="match status" value="1"/>
</dbReference>
<proteinExistence type="predicted"/>
<dbReference type="PROSITE" id="PS50157">
    <property type="entry name" value="ZINC_FINGER_C2H2_2"/>
    <property type="match status" value="2"/>
</dbReference>
<dbReference type="PROSITE" id="PS50158">
    <property type="entry name" value="ZF_CCHC"/>
    <property type="match status" value="1"/>
</dbReference>
<dbReference type="VEuPathDB" id="VectorBase:PPAI002507"/>
<dbReference type="InterPro" id="IPR036875">
    <property type="entry name" value="Znf_CCHC_sf"/>
</dbReference>
<dbReference type="Proteomes" id="UP000092462">
    <property type="component" value="Unassembled WGS sequence"/>
</dbReference>
<organism evidence="6 7">
    <name type="scientific">Phlebotomus papatasi</name>
    <name type="common">Sandfly</name>
    <dbReference type="NCBI Taxonomy" id="29031"/>
    <lineage>
        <taxon>Eukaryota</taxon>
        <taxon>Metazoa</taxon>
        <taxon>Ecdysozoa</taxon>
        <taxon>Arthropoda</taxon>
        <taxon>Hexapoda</taxon>
        <taxon>Insecta</taxon>
        <taxon>Pterygota</taxon>
        <taxon>Neoptera</taxon>
        <taxon>Endopterygota</taxon>
        <taxon>Diptera</taxon>
        <taxon>Nematocera</taxon>
        <taxon>Psychodoidea</taxon>
        <taxon>Psychodidae</taxon>
        <taxon>Phlebotomus</taxon>
        <taxon>Phlebotomus</taxon>
    </lineage>
</organism>
<dbReference type="PANTHER" id="PTHR37984">
    <property type="entry name" value="PROTEIN CBG26694"/>
    <property type="match status" value="1"/>
</dbReference>
<keyword evidence="5" id="KW-0862">Zinc</keyword>
<dbReference type="PANTHER" id="PTHR37984:SF13">
    <property type="entry name" value="RIBONUCLEASE H"/>
    <property type="match status" value="1"/>
</dbReference>
<dbReference type="Gene3D" id="3.30.160.60">
    <property type="entry name" value="Classic Zinc Finger"/>
    <property type="match status" value="2"/>
</dbReference>
<protein>
    <recommendedName>
        <fullName evidence="8">CCHC-type domain-containing protein</fullName>
    </recommendedName>
</protein>
<dbReference type="VEuPathDB" id="VectorBase:PPAPM1_010532"/>
<evidence type="ECO:0000256" key="4">
    <source>
        <dbReference type="ARBA" id="ARBA00022801"/>
    </source>
</evidence>
<dbReference type="InterPro" id="IPR001995">
    <property type="entry name" value="Peptidase_A2_cat"/>
</dbReference>
<dbReference type="SUPFAM" id="SSF57667">
    <property type="entry name" value="beta-beta-alpha zinc fingers"/>
    <property type="match status" value="1"/>
</dbReference>
<evidence type="ECO:0000256" key="3">
    <source>
        <dbReference type="ARBA" id="ARBA00022771"/>
    </source>
</evidence>
<dbReference type="InterPro" id="IPR021109">
    <property type="entry name" value="Peptidase_aspartic_dom_sf"/>
</dbReference>
<dbReference type="FunFam" id="3.30.160.60:FF:000624">
    <property type="entry name" value="zinc finger protein 697"/>
    <property type="match status" value="1"/>
</dbReference>
<dbReference type="InterPro" id="IPR036236">
    <property type="entry name" value="Znf_C2H2_sf"/>
</dbReference>
<evidence type="ECO:0000256" key="1">
    <source>
        <dbReference type="ARBA" id="ARBA00022723"/>
    </source>
</evidence>
<dbReference type="EMBL" id="AJVK01011622">
    <property type="status" value="NOT_ANNOTATED_CDS"/>
    <property type="molecule type" value="Genomic_DNA"/>
</dbReference>
<evidence type="ECO:0000256" key="5">
    <source>
        <dbReference type="ARBA" id="ARBA00022833"/>
    </source>
</evidence>
<dbReference type="InterPro" id="IPR050951">
    <property type="entry name" value="Retrovirus_Pol_polyprotein"/>
</dbReference>
<dbReference type="PROSITE" id="PS50175">
    <property type="entry name" value="ASP_PROT_RETROV"/>
    <property type="match status" value="1"/>
</dbReference>
<keyword evidence="3" id="KW-0863">Zinc-finger</keyword>
<dbReference type="InterPro" id="IPR013087">
    <property type="entry name" value="Znf_C2H2_type"/>
</dbReference>
<accession>A0A1B0D4U9</accession>
<dbReference type="GO" id="GO:0006355">
    <property type="term" value="P:regulation of DNA-templated transcription"/>
    <property type="evidence" value="ECO:0007669"/>
    <property type="project" value="UniProtKB-ARBA"/>
</dbReference>
<dbReference type="AlphaFoldDB" id="A0A1B0D4U9"/>
<dbReference type="PROSITE" id="PS00028">
    <property type="entry name" value="ZINC_FINGER_C2H2_1"/>
    <property type="match status" value="2"/>
</dbReference>
<dbReference type="GO" id="GO:0008270">
    <property type="term" value="F:zinc ion binding"/>
    <property type="evidence" value="ECO:0007669"/>
    <property type="project" value="UniProtKB-KW"/>
</dbReference>
<keyword evidence="4" id="KW-0378">Hydrolase</keyword>
<evidence type="ECO:0000313" key="6">
    <source>
        <dbReference type="EnsemblMetazoa" id="PPAI002507-PA"/>
    </source>
</evidence>
<sequence>MLNKRKLSFANGRPSREDLLLDNLSTETKYFCLIGRAKSSKEGFQALGTFYGKTDSVSEQYTTIMATKGSKDESEVKSSQTTKIVESCPNLGPYDPKGAFASYKERLELWFEGQGIEDEKIKRGQLMSVVGAAAYETVKGLVTPKKVSECSYKDLIQAMEAHYDPVPNEIVQRYNFYRRSQKEGETIAEFIAELRKLSEFCNFGDLEKAIRDRLVCGIKDDSTRKKLLAVKDLTYKKACEIARAEEAAAKGAETIQPEEGKVQAISKKGFAIEEGPGEMCFRCKKPHNASDCWFREAICRQCGEKGHIRRACTKEKAKKKKAGKKVNVVKPSDDTSDEETVNQINTIAEQWNGVWVSVKIEGVPLEMEVDSGASNTVISEKDWRNLKISKEYRECNVKLQTWLKKGVTVKGKLKVKVELADRKVKLPLIITKEGGKPLLGRNWFQALGIKVLVPEVKAIEMDQMDRLSPLIEKHKGVFREELGAHPEIENHRRTHTGEKPYECKFCERSFAQKSDMVSHTRTHTGERPYVCRVCGTSFLQSSTLKTHMKTHQNTQQNLSSNIAVSVASTV</sequence>
<dbReference type="SMART" id="SM00343">
    <property type="entry name" value="ZnF_C2HC"/>
    <property type="match status" value="2"/>
</dbReference>
<reference evidence="6" key="1">
    <citation type="submission" date="2022-08" db="UniProtKB">
        <authorList>
            <consortium name="EnsemblMetazoa"/>
        </authorList>
    </citation>
    <scope>IDENTIFICATION</scope>
    <source>
        <strain evidence="6">Israel</strain>
    </source>
</reference>
<dbReference type="SMART" id="SM00355">
    <property type="entry name" value="ZnF_C2H2"/>
    <property type="match status" value="2"/>
</dbReference>
<dbReference type="EMBL" id="AJVK01011621">
    <property type="status" value="NOT_ANNOTATED_CDS"/>
    <property type="molecule type" value="Genomic_DNA"/>
</dbReference>
<dbReference type="GO" id="GO:0003676">
    <property type="term" value="F:nucleic acid binding"/>
    <property type="evidence" value="ECO:0007669"/>
    <property type="project" value="InterPro"/>
</dbReference>
<keyword evidence="7" id="KW-1185">Reference proteome</keyword>
<keyword evidence="2" id="KW-0677">Repeat</keyword>
<evidence type="ECO:0000313" key="7">
    <source>
        <dbReference type="Proteomes" id="UP000092462"/>
    </source>
</evidence>
<dbReference type="EnsemblMetazoa" id="PPAI002507-RA">
    <property type="protein sequence ID" value="PPAI002507-PA"/>
    <property type="gene ID" value="PPAI002507"/>
</dbReference>
<keyword evidence="1" id="KW-0479">Metal-binding</keyword>
<dbReference type="VEuPathDB" id="VectorBase:PPAPM1_001392"/>
<dbReference type="Pfam" id="PF13975">
    <property type="entry name" value="gag-asp_proteas"/>
    <property type="match status" value="1"/>
</dbReference>
<evidence type="ECO:0008006" key="8">
    <source>
        <dbReference type="Google" id="ProtNLM"/>
    </source>
</evidence>
<dbReference type="SUPFAM" id="SSF57756">
    <property type="entry name" value="Retrovirus zinc finger-like domains"/>
    <property type="match status" value="1"/>
</dbReference>
<name>A0A1B0D4U9_PHLPP</name>
<dbReference type="FunFam" id="3.30.160.60:FF:002343">
    <property type="entry name" value="Zinc finger protein 33A"/>
    <property type="match status" value="1"/>
</dbReference>
<dbReference type="EMBL" id="AJVK01011620">
    <property type="status" value="NOT_ANNOTATED_CDS"/>
    <property type="molecule type" value="Genomic_DNA"/>
</dbReference>